<sequence length="188" mass="21507">MLEIRNQAQLIDCVNHGHKVKYVFFWGHQKPSSGVSKTCFSQWYESEFEVDGVTYPTAEHFMMAEKARLFDDHDAAQRILKAGNPGEVKRIGRSVQGFDEARWVDHRFSIVVEGNLAKFRQNKALGDFLRSTEQRVLVEASPVDRIWGIGLAADHPGAENPNLWKGLNLLGFALMEVRRRLLHDEPDF</sequence>
<dbReference type="InterPro" id="IPR012816">
    <property type="entry name" value="NADAR"/>
</dbReference>
<dbReference type="RefSeq" id="WP_044618141.1">
    <property type="nucleotide sequence ID" value="NZ_CP007142.1"/>
</dbReference>
<dbReference type="HOGENOM" id="CLU_084247_1_0_6"/>
<dbReference type="OrthoDB" id="67297at2"/>
<evidence type="ECO:0000256" key="2">
    <source>
        <dbReference type="ARBA" id="ARBA00000751"/>
    </source>
</evidence>
<evidence type="ECO:0000256" key="1">
    <source>
        <dbReference type="ARBA" id="ARBA00000022"/>
    </source>
</evidence>
<comment type="catalytic activity">
    <reaction evidence="2">
        <text>2,5-diamino-6-hydroxy-4-(5-phosphoribosylamino)-pyrimidine + H2O = 2,5,6-triamino-4-hydroxypyrimidine + D-ribose 5-phosphate</text>
        <dbReference type="Rhea" id="RHEA:23436"/>
        <dbReference type="ChEBI" id="CHEBI:15377"/>
        <dbReference type="ChEBI" id="CHEBI:58614"/>
        <dbReference type="ChEBI" id="CHEBI:78346"/>
        <dbReference type="ChEBI" id="CHEBI:137796"/>
    </reaction>
</comment>
<dbReference type="NCBIfam" id="TIGR02464">
    <property type="entry name" value="ribofla_fusion"/>
    <property type="match status" value="1"/>
</dbReference>
<gene>
    <name evidence="4" type="ORF">YC6258_03987</name>
</gene>
<dbReference type="EMBL" id="CP007142">
    <property type="protein sequence ID" value="AJQ96023.1"/>
    <property type="molecule type" value="Genomic_DNA"/>
</dbReference>
<dbReference type="AlphaFoldDB" id="A0A0C5VRJ7"/>
<feature type="domain" description="NADAR" evidence="3">
    <location>
        <begin position="24"/>
        <end position="181"/>
    </location>
</feature>
<proteinExistence type="predicted"/>
<dbReference type="InterPro" id="IPR037238">
    <property type="entry name" value="YbiA-like_sf"/>
</dbReference>
<dbReference type="Gene3D" id="1.10.357.40">
    <property type="entry name" value="YbiA-like"/>
    <property type="match status" value="1"/>
</dbReference>
<protein>
    <recommendedName>
        <fullName evidence="3">NADAR domain-containing protein</fullName>
    </recommendedName>
</protein>
<evidence type="ECO:0000259" key="3">
    <source>
        <dbReference type="Pfam" id="PF08719"/>
    </source>
</evidence>
<name>A0A0C5VRJ7_9GAMM</name>
<dbReference type="SUPFAM" id="SSF143990">
    <property type="entry name" value="YbiA-like"/>
    <property type="match status" value="1"/>
</dbReference>
<dbReference type="Pfam" id="PF08719">
    <property type="entry name" value="NADAR"/>
    <property type="match status" value="1"/>
</dbReference>
<keyword evidence="5" id="KW-1185">Reference proteome</keyword>
<comment type="catalytic activity">
    <reaction evidence="1">
        <text>5-amino-6-(5-phospho-D-ribosylamino)uracil + H2O = 5,6-diaminouracil + D-ribose 5-phosphate</text>
        <dbReference type="Rhea" id="RHEA:55020"/>
        <dbReference type="ChEBI" id="CHEBI:15377"/>
        <dbReference type="ChEBI" id="CHEBI:46252"/>
        <dbReference type="ChEBI" id="CHEBI:58453"/>
        <dbReference type="ChEBI" id="CHEBI:78346"/>
    </reaction>
</comment>
<dbReference type="PATRIC" id="fig|1445510.3.peg.3961"/>
<dbReference type="STRING" id="1445510.YC6258_03987"/>
<dbReference type="CDD" id="cd15457">
    <property type="entry name" value="NADAR"/>
    <property type="match status" value="1"/>
</dbReference>
<dbReference type="Proteomes" id="UP000032266">
    <property type="component" value="Chromosome"/>
</dbReference>
<dbReference type="KEGG" id="gsn:YC6258_03987"/>
<organism evidence="4 5">
    <name type="scientific">Gynuella sunshinyii YC6258</name>
    <dbReference type="NCBI Taxonomy" id="1445510"/>
    <lineage>
        <taxon>Bacteria</taxon>
        <taxon>Pseudomonadati</taxon>
        <taxon>Pseudomonadota</taxon>
        <taxon>Gammaproteobacteria</taxon>
        <taxon>Oceanospirillales</taxon>
        <taxon>Saccharospirillaceae</taxon>
        <taxon>Gynuella</taxon>
    </lineage>
</organism>
<evidence type="ECO:0000313" key="5">
    <source>
        <dbReference type="Proteomes" id="UP000032266"/>
    </source>
</evidence>
<evidence type="ECO:0000313" key="4">
    <source>
        <dbReference type="EMBL" id="AJQ96023.1"/>
    </source>
</evidence>
<reference evidence="4 5" key="1">
    <citation type="submission" date="2014-01" db="EMBL/GenBank/DDBJ databases">
        <title>Full genme sequencing of cellulolytic bacterium Gynuella sunshinyii YC6258T gen. nov., sp. nov.</title>
        <authorList>
            <person name="Khan H."/>
            <person name="Chung E.J."/>
            <person name="Chung Y.R."/>
        </authorList>
    </citation>
    <scope>NUCLEOTIDE SEQUENCE [LARGE SCALE GENOMIC DNA]</scope>
    <source>
        <strain evidence="4 5">YC6258</strain>
    </source>
</reference>
<accession>A0A0C5VRJ7</accession>